<feature type="transmembrane region" description="Helical" evidence="13">
    <location>
        <begin position="21"/>
        <end position="41"/>
    </location>
</feature>
<comment type="cofactor">
    <cofactor evidence="1 12">
        <name>heme</name>
        <dbReference type="ChEBI" id="CHEBI:30413"/>
    </cofactor>
</comment>
<dbReference type="InterPro" id="IPR050121">
    <property type="entry name" value="Cytochrome_P450_monoxygenase"/>
</dbReference>
<evidence type="ECO:0000256" key="4">
    <source>
        <dbReference type="ARBA" id="ARBA00022617"/>
    </source>
</evidence>
<dbReference type="InterPro" id="IPR036396">
    <property type="entry name" value="Cyt_P450_sf"/>
</dbReference>
<dbReference type="Proteomes" id="UP000756132">
    <property type="component" value="Chromosome 5"/>
</dbReference>
<evidence type="ECO:0000256" key="9">
    <source>
        <dbReference type="ARBA" id="ARBA00023004"/>
    </source>
</evidence>
<keyword evidence="4 12" id="KW-0349">Heme</keyword>
<evidence type="ECO:0000256" key="7">
    <source>
        <dbReference type="ARBA" id="ARBA00022989"/>
    </source>
</evidence>
<evidence type="ECO:0000256" key="2">
    <source>
        <dbReference type="ARBA" id="ARBA00004370"/>
    </source>
</evidence>
<dbReference type="AlphaFoldDB" id="A0A9Q8P918"/>
<keyword evidence="8" id="KW-0560">Oxidoreductase</keyword>
<keyword evidence="5 13" id="KW-0812">Transmembrane</keyword>
<dbReference type="Pfam" id="PF00067">
    <property type="entry name" value="p450"/>
    <property type="match status" value="1"/>
</dbReference>
<dbReference type="GO" id="GO:0016020">
    <property type="term" value="C:membrane"/>
    <property type="evidence" value="ECO:0007669"/>
    <property type="project" value="UniProtKB-SubCell"/>
</dbReference>
<gene>
    <name evidence="14" type="ORF">CLAFUR5_05599</name>
</gene>
<reference evidence="14" key="1">
    <citation type="submission" date="2021-12" db="EMBL/GenBank/DDBJ databases">
        <authorList>
            <person name="Zaccaron A."/>
            <person name="Stergiopoulos I."/>
        </authorList>
    </citation>
    <scope>NUCLEOTIDE SEQUENCE</scope>
    <source>
        <strain evidence="14">Race5_Kim</strain>
    </source>
</reference>
<organism evidence="14 15">
    <name type="scientific">Passalora fulva</name>
    <name type="common">Tomato leaf mold</name>
    <name type="synonym">Cladosporium fulvum</name>
    <dbReference type="NCBI Taxonomy" id="5499"/>
    <lineage>
        <taxon>Eukaryota</taxon>
        <taxon>Fungi</taxon>
        <taxon>Dikarya</taxon>
        <taxon>Ascomycota</taxon>
        <taxon>Pezizomycotina</taxon>
        <taxon>Dothideomycetes</taxon>
        <taxon>Dothideomycetidae</taxon>
        <taxon>Mycosphaerellales</taxon>
        <taxon>Mycosphaerellaceae</taxon>
        <taxon>Fulvia</taxon>
    </lineage>
</organism>
<keyword evidence="9 12" id="KW-0408">Iron</keyword>
<evidence type="ECO:0000256" key="5">
    <source>
        <dbReference type="ARBA" id="ARBA00022692"/>
    </source>
</evidence>
<evidence type="ECO:0000256" key="11">
    <source>
        <dbReference type="ARBA" id="ARBA00023136"/>
    </source>
</evidence>
<feature type="transmembrane region" description="Helical" evidence="13">
    <location>
        <begin position="53"/>
        <end position="72"/>
    </location>
</feature>
<keyword evidence="11 13" id="KW-0472">Membrane</keyword>
<evidence type="ECO:0000256" key="13">
    <source>
        <dbReference type="SAM" id="Phobius"/>
    </source>
</evidence>
<dbReference type="PRINTS" id="PR00385">
    <property type="entry name" value="P450"/>
</dbReference>
<dbReference type="RefSeq" id="XP_047762186.1">
    <property type="nucleotide sequence ID" value="XM_047904747.1"/>
</dbReference>
<dbReference type="InterPro" id="IPR001128">
    <property type="entry name" value="Cyt_P450"/>
</dbReference>
<dbReference type="KEGG" id="ffu:CLAFUR5_05599"/>
<accession>A0A9Q8P918</accession>
<dbReference type="GO" id="GO:0005506">
    <property type="term" value="F:iron ion binding"/>
    <property type="evidence" value="ECO:0007669"/>
    <property type="project" value="InterPro"/>
</dbReference>
<dbReference type="GO" id="GO:0020037">
    <property type="term" value="F:heme binding"/>
    <property type="evidence" value="ECO:0007669"/>
    <property type="project" value="InterPro"/>
</dbReference>
<dbReference type="GO" id="GO:0004497">
    <property type="term" value="F:monooxygenase activity"/>
    <property type="evidence" value="ECO:0007669"/>
    <property type="project" value="UniProtKB-KW"/>
</dbReference>
<dbReference type="OrthoDB" id="6692864at2759"/>
<feature type="binding site" description="axial binding residue" evidence="12">
    <location>
        <position position="512"/>
    </location>
    <ligand>
        <name>heme</name>
        <dbReference type="ChEBI" id="CHEBI:30413"/>
    </ligand>
    <ligandPart>
        <name>Fe</name>
        <dbReference type="ChEBI" id="CHEBI:18248"/>
    </ligandPart>
</feature>
<keyword evidence="15" id="KW-1185">Reference proteome</keyword>
<keyword evidence="10 14" id="KW-0503">Monooxygenase</keyword>
<evidence type="ECO:0000256" key="8">
    <source>
        <dbReference type="ARBA" id="ARBA00023002"/>
    </source>
</evidence>
<keyword evidence="6 12" id="KW-0479">Metal-binding</keyword>
<dbReference type="PANTHER" id="PTHR24305:SF112">
    <property type="entry name" value="L-ORNITHINE-N5-MONOOXYGENASE (EUROFUNG)"/>
    <property type="match status" value="1"/>
</dbReference>
<evidence type="ECO:0000256" key="1">
    <source>
        <dbReference type="ARBA" id="ARBA00001971"/>
    </source>
</evidence>
<dbReference type="CDD" id="cd11061">
    <property type="entry name" value="CYP67-like"/>
    <property type="match status" value="1"/>
</dbReference>
<name>A0A9Q8P918_PASFU</name>
<dbReference type="PANTHER" id="PTHR24305">
    <property type="entry name" value="CYTOCHROME P450"/>
    <property type="match status" value="1"/>
</dbReference>
<evidence type="ECO:0000313" key="14">
    <source>
        <dbReference type="EMBL" id="UJO17820.1"/>
    </source>
</evidence>
<comment type="subcellular location">
    <subcellularLocation>
        <location evidence="2">Membrane</location>
    </subcellularLocation>
</comment>
<keyword evidence="7 13" id="KW-1133">Transmembrane helix</keyword>
<dbReference type="SUPFAM" id="SSF48264">
    <property type="entry name" value="Cytochrome P450"/>
    <property type="match status" value="1"/>
</dbReference>
<reference evidence="14" key="2">
    <citation type="journal article" date="2022" name="Microb. Genom.">
        <title>A chromosome-scale genome assembly of the tomato pathogen Cladosporium fulvum reveals a compartmentalized genome architecture and the presence of a dispensable chromosome.</title>
        <authorList>
            <person name="Zaccaron A.Z."/>
            <person name="Chen L.H."/>
            <person name="Samaras A."/>
            <person name="Stergiopoulos I."/>
        </authorList>
    </citation>
    <scope>NUCLEOTIDE SEQUENCE</scope>
    <source>
        <strain evidence="14">Race5_Kim</strain>
    </source>
</reference>
<evidence type="ECO:0000256" key="10">
    <source>
        <dbReference type="ARBA" id="ARBA00023033"/>
    </source>
</evidence>
<evidence type="ECO:0000256" key="6">
    <source>
        <dbReference type="ARBA" id="ARBA00022723"/>
    </source>
</evidence>
<evidence type="ECO:0000256" key="12">
    <source>
        <dbReference type="PIRSR" id="PIRSR602401-1"/>
    </source>
</evidence>
<evidence type="ECO:0000313" key="15">
    <source>
        <dbReference type="Proteomes" id="UP000756132"/>
    </source>
</evidence>
<evidence type="ECO:0000256" key="3">
    <source>
        <dbReference type="ARBA" id="ARBA00010617"/>
    </source>
</evidence>
<dbReference type="Gene3D" id="1.10.630.10">
    <property type="entry name" value="Cytochrome P450"/>
    <property type="match status" value="1"/>
</dbReference>
<protein>
    <submittedName>
        <fullName evidence="14">Cytochrome P450 monooxygenase lcsK</fullName>
    </submittedName>
</protein>
<feature type="transmembrane region" description="Helical" evidence="13">
    <location>
        <begin position="79"/>
        <end position="107"/>
    </location>
</feature>
<comment type="similarity">
    <text evidence="3">Belongs to the cytochrome P450 family.</text>
</comment>
<dbReference type="InterPro" id="IPR002401">
    <property type="entry name" value="Cyt_P450_E_grp-I"/>
</dbReference>
<dbReference type="EMBL" id="CP090167">
    <property type="protein sequence ID" value="UJO17820.1"/>
    <property type="molecule type" value="Genomic_DNA"/>
</dbReference>
<dbReference type="GO" id="GO:0016705">
    <property type="term" value="F:oxidoreductase activity, acting on paired donors, with incorporation or reduction of molecular oxygen"/>
    <property type="evidence" value="ECO:0007669"/>
    <property type="project" value="InterPro"/>
</dbReference>
<dbReference type="PRINTS" id="PR00463">
    <property type="entry name" value="EP450I"/>
</dbReference>
<proteinExistence type="inferred from homology"/>
<dbReference type="GeneID" id="71985477"/>
<sequence>MHLLVYQRRLLSINVSPHPRAAMVDTTSTAISALLGVAAHAGYFSRYEVHNHVYRILTTWILTTLSLAVMLITQAHMGILAAIGTSLWLAISFVAGLFTSIAIYRLFLNPLNRFPGPLAARLTDFYMASITGKKLNQHQVLHDLHQRHGKIVRRGATELSIADSNFFEPTYSARTTVHQAVWYDLDDPPSILADRDKARHALRRREWAPAFSDKALRAYEPRVQTFADKLLVKIREQEGRPMNMSLWIKLYAFDVMGSLAFGKDYAMLDSGKTHHALRLLTEGGKIRGISLPMWFMKLLLGLPFDSVGRGNFLKFCQDELADAVQHHFFDENFEKGTKPTPGSTIASWLYHIYENSPNPGRDPIYQTDARVLIAAGSDTTATSTTWMFYELAKHPENQTKIREEVRTCATGDWSDKDLRNCKHLDATIQESLRLHHPAPAGMFRTTPPEGLRVGDTFIPGGTTYTMPPYTVGRDEDLYERAEEFIPERWYSKPGMIKGKVGFPPFLMGPGNCIGKNVAMMEMRTLTATLLQEYEVSFAPGEDGSRLLNESLDHFTMTLAPLELVFRKVE</sequence>